<protein>
    <submittedName>
        <fullName evidence="1">Uncharacterized protein</fullName>
    </submittedName>
</protein>
<proteinExistence type="predicted"/>
<gene>
    <name evidence="1" type="ORF">AVDCRST_MAG74-2537</name>
</gene>
<evidence type="ECO:0000313" key="1">
    <source>
        <dbReference type="EMBL" id="CAA9414761.1"/>
    </source>
</evidence>
<accession>A0A6J4PG75</accession>
<reference evidence="1" key="1">
    <citation type="submission" date="2020-02" db="EMBL/GenBank/DDBJ databases">
        <authorList>
            <person name="Meier V. D."/>
        </authorList>
    </citation>
    <scope>NUCLEOTIDE SEQUENCE</scope>
    <source>
        <strain evidence="1">AVDCRST_MAG74</strain>
    </source>
</reference>
<dbReference type="AlphaFoldDB" id="A0A6J4PG75"/>
<sequence>MSNLSDIGFPTRSEQDTNDMISHVLELAETVSCPQGFYLKFSDASGAQIWLQGNAEQELIGFNPHFAGKSRRKVGLTRAIRRESSELDGGFYAWANPRNEAVETSSDYPFVFDVPDFRLGEVSKFPHVCEIQLTAFASNDFKIFADEKSYDESQTNESKYSSKSFVPAGLLAFGDNDEEIDLSAVRPIAMFAGEVKEFELKTNQLSGNEFYWFLIDTFGGETDVVADVKLISIEPQIGAIVSGHFWLSGKIGTLSS</sequence>
<dbReference type="EMBL" id="CADCUR010000235">
    <property type="protein sequence ID" value="CAA9414761.1"/>
    <property type="molecule type" value="Genomic_DNA"/>
</dbReference>
<name>A0A6J4PG75_9BACT</name>
<organism evidence="1">
    <name type="scientific">uncultured Pyrinomonadaceae bacterium</name>
    <dbReference type="NCBI Taxonomy" id="2283094"/>
    <lineage>
        <taxon>Bacteria</taxon>
        <taxon>Pseudomonadati</taxon>
        <taxon>Acidobacteriota</taxon>
        <taxon>Blastocatellia</taxon>
        <taxon>Blastocatellales</taxon>
        <taxon>Pyrinomonadaceae</taxon>
        <taxon>environmental samples</taxon>
    </lineage>
</organism>